<comment type="caution">
    <text evidence="1">The sequence shown here is derived from an EMBL/GenBank/DDBJ whole genome shotgun (WGS) entry which is preliminary data.</text>
</comment>
<dbReference type="EMBL" id="JAATIP010000278">
    <property type="protein sequence ID" value="KAF4354652.1"/>
    <property type="molecule type" value="Genomic_DNA"/>
</dbReference>
<accession>A0A7J6E8G5</accession>
<protein>
    <submittedName>
        <fullName evidence="1">Uncharacterized protein</fullName>
    </submittedName>
</protein>
<evidence type="ECO:0000313" key="1">
    <source>
        <dbReference type="EMBL" id="KAF4354652.1"/>
    </source>
</evidence>
<dbReference type="Proteomes" id="UP000525078">
    <property type="component" value="Unassembled WGS sequence"/>
</dbReference>
<dbReference type="Proteomes" id="UP000583929">
    <property type="component" value="Unassembled WGS sequence"/>
</dbReference>
<keyword evidence="4" id="KW-1185">Reference proteome</keyword>
<evidence type="ECO:0000313" key="2">
    <source>
        <dbReference type="EMBL" id="KAF4392350.1"/>
    </source>
</evidence>
<gene>
    <name evidence="1" type="ORF">F8388_009643</name>
    <name evidence="2" type="ORF">G4B88_005309</name>
</gene>
<evidence type="ECO:0000313" key="4">
    <source>
        <dbReference type="Proteomes" id="UP000583929"/>
    </source>
</evidence>
<dbReference type="EMBL" id="JAATIQ010000053">
    <property type="protein sequence ID" value="KAF4392350.1"/>
    <property type="molecule type" value="Genomic_DNA"/>
</dbReference>
<proteinExistence type="predicted"/>
<sequence>MDYIKELKCRGCWQEAHGGLHKSLNKSTYLLFSSITPKPNYNSITIFTLLKILKLSHGTQWRA</sequence>
<organism evidence="1 3">
    <name type="scientific">Cannabis sativa</name>
    <name type="common">Hemp</name>
    <name type="synonym">Marijuana</name>
    <dbReference type="NCBI Taxonomy" id="3483"/>
    <lineage>
        <taxon>Eukaryota</taxon>
        <taxon>Viridiplantae</taxon>
        <taxon>Streptophyta</taxon>
        <taxon>Embryophyta</taxon>
        <taxon>Tracheophyta</taxon>
        <taxon>Spermatophyta</taxon>
        <taxon>Magnoliopsida</taxon>
        <taxon>eudicotyledons</taxon>
        <taxon>Gunneridae</taxon>
        <taxon>Pentapetalae</taxon>
        <taxon>rosids</taxon>
        <taxon>fabids</taxon>
        <taxon>Rosales</taxon>
        <taxon>Cannabaceae</taxon>
        <taxon>Cannabis</taxon>
    </lineage>
</organism>
<name>A0A7J6E8G5_CANSA</name>
<evidence type="ECO:0000313" key="3">
    <source>
        <dbReference type="Proteomes" id="UP000525078"/>
    </source>
</evidence>
<dbReference type="AlphaFoldDB" id="A0A7J6E8G5"/>
<reference evidence="3 4" key="1">
    <citation type="journal article" date="2020" name="bioRxiv">
        <title>Sequence and annotation of 42 cannabis genomes reveals extensive copy number variation in cannabinoid synthesis and pathogen resistance genes.</title>
        <authorList>
            <person name="Mckernan K.J."/>
            <person name="Helbert Y."/>
            <person name="Kane L.T."/>
            <person name="Ebling H."/>
            <person name="Zhang L."/>
            <person name="Liu B."/>
            <person name="Eaton Z."/>
            <person name="Mclaughlin S."/>
            <person name="Kingan S."/>
            <person name="Baybayan P."/>
            <person name="Concepcion G."/>
            <person name="Jordan M."/>
            <person name="Riva A."/>
            <person name="Barbazuk W."/>
            <person name="Harkins T."/>
        </authorList>
    </citation>
    <scope>NUCLEOTIDE SEQUENCE [LARGE SCALE GENOMIC DNA]</scope>
    <source>
        <strain evidence="3 4">cv. Jamaican Lion 4</strain>
        <strain evidence="2">Father</strain>
        <strain evidence="1">Mother</strain>
        <tissue evidence="1">Leaf</tissue>
    </source>
</reference>